<sequence length="926" mass="111150">MLFVEPLNEEFKLISAMFKWKFFAQKNILFVFAENEFQDFILVFNNEIICKKVCDLIYRKRTTDIVTNEMVYKRILFPIFNQITKVSNILISQILLKWINKLEKKDKEFYIKKMKESGIYDLINPENETRNKQKRKLRNVNTNYDSEEITRVPKLSLKKFFKSDCEFKMVNINGKTRLLKRLLIFDSSDKTFCHEYRPHPHKSNIYYCIGCRKKNINVRAKMDKYENLHVQDKTHVCKKLRYSLEKYFEPKIIRKPNYEILEDTNTASGKALIIFNPNDKTQCHEFRWRNCHKLFYCSKCDATVKVSSASNENEFIEVFKQNHECHYLPYDREKYYKFQNFILAPNFEIQNEIIGGKQRKILVIFDQKDKTKCNIYTLKSDLYYCKKCWMQRISVSAKLQQNSDGENYVILSDVKHVCESEKYQMNDDIILRSADFKIMEKTSNGIPKLFIFDSRDKNLCFVFSQVSANKHCNRYECCRCNNILNNKCEKNGGSNEIFFIYLCKNENGEYFVQMKNNQKHLCKPKKFEPEKYEQKIADNYFYYRKIAYPGLIFVAIIHSTDSSLCYPFSYLKHLNNLHCLNCEKLRKFFIIPIPKIDENGKEYFIHDLKKHFCVPIKVSTIQTSEFQKLERNEITFKEKEKILPKKKIEVNIDESRILRLPNFELRPNLRGNPEGKLNIFDKIDKSLCYEYTAVRKNYFRCYNCQIKKHRVTIKIHFDEEKNEKYVELPENEHICDPIKDEFKDKIIKSSNFMVINRDNEKRATRIMVFTSEAKEFYYELYYVVSHKCFECSPCRHLKKTVGVKLHKNENGEEYLLKMKNDHVCTPKKYDPKKFEPNKKIPASLFQLYKNRKGEENKKLIIFTSEKKNFIYEYYFERSSFRCSKCRSQNKFVTAKLITENDENFIELSKAEHICKPIKYDPKNYKK</sequence>
<dbReference type="WBParaSite" id="PDA_v2.g21071.t1">
    <property type="protein sequence ID" value="PDA_v2.g21071.t1"/>
    <property type="gene ID" value="PDA_v2.g21071"/>
</dbReference>
<keyword evidence="1" id="KW-1185">Reference proteome</keyword>
<dbReference type="AlphaFoldDB" id="A0A914Q1R8"/>
<organism evidence="1 2">
    <name type="scientific">Panagrolaimus davidi</name>
    <dbReference type="NCBI Taxonomy" id="227884"/>
    <lineage>
        <taxon>Eukaryota</taxon>
        <taxon>Metazoa</taxon>
        <taxon>Ecdysozoa</taxon>
        <taxon>Nematoda</taxon>
        <taxon>Chromadorea</taxon>
        <taxon>Rhabditida</taxon>
        <taxon>Tylenchina</taxon>
        <taxon>Panagrolaimomorpha</taxon>
        <taxon>Panagrolaimoidea</taxon>
        <taxon>Panagrolaimidae</taxon>
        <taxon>Panagrolaimus</taxon>
    </lineage>
</organism>
<reference evidence="2" key="1">
    <citation type="submission" date="2022-11" db="UniProtKB">
        <authorList>
            <consortium name="WormBaseParasite"/>
        </authorList>
    </citation>
    <scope>IDENTIFICATION</scope>
</reference>
<protein>
    <submittedName>
        <fullName evidence="2">Uncharacterized protein</fullName>
    </submittedName>
</protein>
<name>A0A914Q1R8_9BILA</name>
<proteinExistence type="predicted"/>
<accession>A0A914Q1R8</accession>
<evidence type="ECO:0000313" key="1">
    <source>
        <dbReference type="Proteomes" id="UP000887578"/>
    </source>
</evidence>
<evidence type="ECO:0000313" key="2">
    <source>
        <dbReference type="WBParaSite" id="PDA_v2.g21071.t1"/>
    </source>
</evidence>
<dbReference type="Proteomes" id="UP000887578">
    <property type="component" value="Unplaced"/>
</dbReference>